<dbReference type="PANTHER" id="PTHR36837">
    <property type="entry name" value="POLY(3-HYDROXYALKANOATE) POLYMERASE SUBUNIT PHAC"/>
    <property type="match status" value="1"/>
</dbReference>
<evidence type="ECO:0000313" key="3">
    <source>
        <dbReference type="Proteomes" id="UP001107961"/>
    </source>
</evidence>
<dbReference type="InterPro" id="IPR029058">
    <property type="entry name" value="AB_hydrolase_fold"/>
</dbReference>
<organism evidence="2 3">
    <name type="scientific">Alloalcanivorax xenomutans</name>
    <dbReference type="NCBI Taxonomy" id="1094342"/>
    <lineage>
        <taxon>Bacteria</taxon>
        <taxon>Pseudomonadati</taxon>
        <taxon>Pseudomonadota</taxon>
        <taxon>Gammaproteobacteria</taxon>
        <taxon>Oceanospirillales</taxon>
        <taxon>Alcanivoracaceae</taxon>
        <taxon>Alloalcanivorax</taxon>
    </lineage>
</organism>
<dbReference type="PANTHER" id="PTHR36837:SF2">
    <property type="entry name" value="POLY(3-HYDROXYALKANOATE) POLYMERASE SUBUNIT PHAC"/>
    <property type="match status" value="1"/>
</dbReference>
<protein>
    <submittedName>
        <fullName evidence="2">Alpha/beta fold hydrolase</fullName>
    </submittedName>
</protein>
<dbReference type="GeneID" id="94686682"/>
<dbReference type="InterPro" id="IPR051321">
    <property type="entry name" value="PHA/PHB_synthase"/>
</dbReference>
<keyword evidence="3" id="KW-1185">Reference proteome</keyword>
<evidence type="ECO:0000259" key="1">
    <source>
        <dbReference type="Pfam" id="PF00561"/>
    </source>
</evidence>
<gene>
    <name evidence="2" type="ORF">LZG35_19645</name>
</gene>
<proteinExistence type="predicted"/>
<dbReference type="EMBL" id="JAJVKT010000032">
    <property type="protein sequence ID" value="MCE7510858.1"/>
    <property type="molecule type" value="Genomic_DNA"/>
</dbReference>
<name>A0A9Q3W829_9GAMM</name>
<dbReference type="GO" id="GO:0016787">
    <property type="term" value="F:hydrolase activity"/>
    <property type="evidence" value="ECO:0007669"/>
    <property type="project" value="UniProtKB-KW"/>
</dbReference>
<dbReference type="Proteomes" id="UP001107961">
    <property type="component" value="Unassembled WGS sequence"/>
</dbReference>
<keyword evidence="2" id="KW-0378">Hydrolase</keyword>
<dbReference type="InterPro" id="IPR000073">
    <property type="entry name" value="AB_hydrolase_1"/>
</dbReference>
<accession>A0A9Q3W829</accession>
<feature type="domain" description="AB hydrolase-1" evidence="1">
    <location>
        <begin position="97"/>
        <end position="341"/>
    </location>
</feature>
<reference evidence="2" key="1">
    <citation type="submission" date="2022-01" db="EMBL/GenBank/DDBJ databases">
        <authorList>
            <person name="Karlyshev A.V."/>
            <person name="Jaspars M."/>
        </authorList>
    </citation>
    <scope>NUCLEOTIDE SEQUENCE</scope>
    <source>
        <strain evidence="2">AGSA3-2</strain>
    </source>
</reference>
<dbReference type="AlphaFoldDB" id="A0A9Q3W829"/>
<dbReference type="SUPFAM" id="SSF53474">
    <property type="entry name" value="alpha/beta-Hydrolases"/>
    <property type="match status" value="1"/>
</dbReference>
<evidence type="ECO:0000313" key="2">
    <source>
        <dbReference type="EMBL" id="MCE7510858.1"/>
    </source>
</evidence>
<dbReference type="Pfam" id="PF00561">
    <property type="entry name" value="Abhydrolase_1"/>
    <property type="match status" value="1"/>
</dbReference>
<sequence length="364" mass="41918">MTRKVEADTSLFPGQVADIVQREVERVILRQIKGMEYLNQRGTDAGKTPKAELYRQGTLVLYHYLPQTEEVYRVPVLLVMSLINKPYIIDLAPGQSLVEYLVQNGFDVYLIDWGAPRDEDRSLRLEDYVMDFLPTCVARVQEDSGEPDVSILGYCFGGLLSVLYATQYPHGPLKNLLCLTTPIDFSGMTLQRAWTDKRHFDVDDIVDRLGNVPAEMILASFDMLRPASRFFSQIRLWDNMWNDEFVTAYRRLDRWSNDQIPFAGECFRQTVKELLQENRLVEGRFQLNGRKVDLGEITVPFMHVVAKYDHIVPYESARCLVHQVASEDRIEEVIEGGHVSLVAGRNAIKRLWPRIDGWLSERSL</sequence>
<dbReference type="RefSeq" id="WP_080530888.1">
    <property type="nucleotide sequence ID" value="NZ_CBDDTQ010000005.1"/>
</dbReference>
<comment type="caution">
    <text evidence="2">The sequence shown here is derived from an EMBL/GenBank/DDBJ whole genome shotgun (WGS) entry which is preliminary data.</text>
</comment>
<dbReference type="KEGG" id="axe:P40_09570"/>
<dbReference type="Gene3D" id="3.40.50.1820">
    <property type="entry name" value="alpha/beta hydrolase"/>
    <property type="match status" value="1"/>
</dbReference>